<dbReference type="EMBL" id="CVRI01000055">
    <property type="protein sequence ID" value="CRL01048.1"/>
    <property type="molecule type" value="Genomic_DNA"/>
</dbReference>
<gene>
    <name evidence="1" type="ORF">CLUMA_CG014627</name>
</gene>
<protein>
    <submittedName>
        <fullName evidence="1">CLUMA_CG014627, isoform A</fullName>
    </submittedName>
</protein>
<reference evidence="1 2" key="1">
    <citation type="submission" date="2015-04" db="EMBL/GenBank/DDBJ databases">
        <authorList>
            <person name="Syromyatnikov M.Y."/>
            <person name="Popov V.N."/>
        </authorList>
    </citation>
    <scope>NUCLEOTIDE SEQUENCE [LARGE SCALE GENOMIC DNA]</scope>
</reference>
<sequence length="70" mass="8269">MEANFLSWHQMKLSVKYDVLPKLMNHKTDVCCGKEATSDKRIEINEGELRETFLLKNSRLKKHETRFSDV</sequence>
<evidence type="ECO:0000313" key="2">
    <source>
        <dbReference type="Proteomes" id="UP000183832"/>
    </source>
</evidence>
<evidence type="ECO:0000313" key="1">
    <source>
        <dbReference type="EMBL" id="CRL01048.1"/>
    </source>
</evidence>
<dbReference type="AlphaFoldDB" id="A0A1J1ILL2"/>
<accession>A0A1J1ILL2</accession>
<keyword evidence="2" id="KW-1185">Reference proteome</keyword>
<name>A0A1J1ILL2_9DIPT</name>
<organism evidence="1 2">
    <name type="scientific">Clunio marinus</name>
    <dbReference type="NCBI Taxonomy" id="568069"/>
    <lineage>
        <taxon>Eukaryota</taxon>
        <taxon>Metazoa</taxon>
        <taxon>Ecdysozoa</taxon>
        <taxon>Arthropoda</taxon>
        <taxon>Hexapoda</taxon>
        <taxon>Insecta</taxon>
        <taxon>Pterygota</taxon>
        <taxon>Neoptera</taxon>
        <taxon>Endopterygota</taxon>
        <taxon>Diptera</taxon>
        <taxon>Nematocera</taxon>
        <taxon>Chironomoidea</taxon>
        <taxon>Chironomidae</taxon>
        <taxon>Clunio</taxon>
    </lineage>
</organism>
<dbReference type="Proteomes" id="UP000183832">
    <property type="component" value="Unassembled WGS sequence"/>
</dbReference>
<proteinExistence type="predicted"/>